<dbReference type="InterPro" id="IPR055308">
    <property type="entry name" value="TEX47-like"/>
</dbReference>
<proteinExistence type="predicted"/>
<dbReference type="GeneTree" id="ENSGT00990000207024"/>
<name>A0A8C4WVI0_EPTBU</name>
<dbReference type="Proteomes" id="UP000694388">
    <property type="component" value="Unplaced"/>
</dbReference>
<evidence type="ECO:0000313" key="1">
    <source>
        <dbReference type="Ensembl" id="ENSEBUP00000013745.1"/>
    </source>
</evidence>
<dbReference type="AlphaFoldDB" id="A0A8C4WVI0"/>
<reference evidence="1" key="2">
    <citation type="submission" date="2025-09" db="UniProtKB">
        <authorList>
            <consortium name="Ensembl"/>
        </authorList>
    </citation>
    <scope>IDENTIFICATION</scope>
</reference>
<organism evidence="1 2">
    <name type="scientific">Eptatretus burgeri</name>
    <name type="common">Inshore hagfish</name>
    <dbReference type="NCBI Taxonomy" id="7764"/>
    <lineage>
        <taxon>Eukaryota</taxon>
        <taxon>Metazoa</taxon>
        <taxon>Chordata</taxon>
        <taxon>Craniata</taxon>
        <taxon>Vertebrata</taxon>
        <taxon>Cyclostomata</taxon>
        <taxon>Myxini</taxon>
        <taxon>Myxiniformes</taxon>
        <taxon>Myxinidae</taxon>
        <taxon>Eptatretinae</taxon>
        <taxon>Eptatretus</taxon>
    </lineage>
</organism>
<evidence type="ECO:0000313" key="2">
    <source>
        <dbReference type="Proteomes" id="UP000694388"/>
    </source>
</evidence>
<sequence>MKPLLEDVRVVVLSHNTPQRLFRSWTIQPFHMEASHWEADQEEQEPVQKLSTEAISILLRLGVQLGHLSKVEFKPALESLCKQKSELVLPREMLSALVRCGDLLWPTQFLQMYDRPVDVNMDLGKHCSLMLKTPRDHKELHIIPLEKCVCVCVCVHVCVNFDINNCHFIFGHEW</sequence>
<accession>A0A8C4WVI0</accession>
<dbReference type="PANTHER" id="PTHR34035:SF1">
    <property type="entry name" value="TESTIS-EXPRESSED PROTEIN 47"/>
    <property type="match status" value="1"/>
</dbReference>
<dbReference type="PANTHER" id="PTHR34035">
    <property type="entry name" value="TESTIS-EXPRESSED PROTEIN 47"/>
    <property type="match status" value="1"/>
</dbReference>
<protein>
    <submittedName>
        <fullName evidence="1">Uncharacterized protein</fullName>
    </submittedName>
</protein>
<keyword evidence="2" id="KW-1185">Reference proteome</keyword>
<dbReference type="Pfam" id="PF24787">
    <property type="entry name" value="TEX47"/>
    <property type="match status" value="1"/>
</dbReference>
<reference evidence="1" key="1">
    <citation type="submission" date="2025-08" db="UniProtKB">
        <authorList>
            <consortium name="Ensembl"/>
        </authorList>
    </citation>
    <scope>IDENTIFICATION</scope>
</reference>
<dbReference type="Ensembl" id="ENSEBUT00000014321.1">
    <property type="protein sequence ID" value="ENSEBUP00000013745.1"/>
    <property type="gene ID" value="ENSEBUG00000008670.1"/>
</dbReference>